<evidence type="ECO:0000313" key="1">
    <source>
        <dbReference type="EMBL" id="KKN12550.1"/>
    </source>
</evidence>
<dbReference type="EMBL" id="LAZR01004021">
    <property type="protein sequence ID" value="KKN12550.1"/>
    <property type="molecule type" value="Genomic_DNA"/>
</dbReference>
<sequence length="190" mass="21424">MGEAKRDIENLDATRRLIVDRAAKLGKTLAELTRALPKRGGRHRNSKFIDDYIWKRSPWKLDEDDRPAIAAELGLEDWELLPVTGLGDRGADYERMPATAKPHLVEAVPVDLAELLGWLAEELQTLHQAERLPLETRELVTAAAQMHEEIGKVASEAEYHELAKRALRRRGLWLQRQRAAILTGRSQAGA</sequence>
<name>A0A0F9MYZ5_9ZZZZ</name>
<accession>A0A0F9MYZ5</accession>
<reference evidence="1" key="1">
    <citation type="journal article" date="2015" name="Nature">
        <title>Complex archaea that bridge the gap between prokaryotes and eukaryotes.</title>
        <authorList>
            <person name="Spang A."/>
            <person name="Saw J.H."/>
            <person name="Jorgensen S.L."/>
            <person name="Zaremba-Niedzwiedzka K."/>
            <person name="Martijn J."/>
            <person name="Lind A.E."/>
            <person name="van Eijk R."/>
            <person name="Schleper C."/>
            <person name="Guy L."/>
            <person name="Ettema T.J."/>
        </authorList>
    </citation>
    <scope>NUCLEOTIDE SEQUENCE</scope>
</reference>
<dbReference type="AlphaFoldDB" id="A0A0F9MYZ5"/>
<gene>
    <name evidence="1" type="ORF">LCGC14_1015360</name>
</gene>
<organism evidence="1">
    <name type="scientific">marine sediment metagenome</name>
    <dbReference type="NCBI Taxonomy" id="412755"/>
    <lineage>
        <taxon>unclassified sequences</taxon>
        <taxon>metagenomes</taxon>
        <taxon>ecological metagenomes</taxon>
    </lineage>
</organism>
<proteinExistence type="predicted"/>
<protein>
    <submittedName>
        <fullName evidence="1">Uncharacterized protein</fullName>
    </submittedName>
</protein>
<comment type="caution">
    <text evidence="1">The sequence shown here is derived from an EMBL/GenBank/DDBJ whole genome shotgun (WGS) entry which is preliminary data.</text>
</comment>